<accession>A0AAP2CVE4</accession>
<protein>
    <recommendedName>
        <fullName evidence="3">ATP-grasp domain-containing protein</fullName>
    </recommendedName>
</protein>
<organism evidence="1 2">
    <name type="scientific">Harenicola maris</name>
    <dbReference type="NCBI Taxonomy" id="2841044"/>
    <lineage>
        <taxon>Bacteria</taxon>
        <taxon>Pseudomonadati</taxon>
        <taxon>Pseudomonadota</taxon>
        <taxon>Alphaproteobacteria</taxon>
        <taxon>Rhodobacterales</taxon>
        <taxon>Paracoccaceae</taxon>
        <taxon>Harenicola</taxon>
    </lineage>
</organism>
<evidence type="ECO:0000313" key="2">
    <source>
        <dbReference type="Proteomes" id="UP001315686"/>
    </source>
</evidence>
<name>A0AAP2CVE4_9RHOB</name>
<sequence>MKIIYVTVRHHRYTMRSYIEPLAEQGVDLTIWSYDNLLDAVRLPKAVYILSDFDRLHPWLWEVLGRYVDLIRAGGGKVLNDPRLFRPRHALIRTLKAEGINDYTCALPALGEWPERYPVFLRTLTAHRGVGSDLLEDRAAAEAALDTALKAGHAIADLLFIEFAAEPIEGARGPVYHKLSNYKIGEAVVPTNGVFQDVWEAKYGTVGAGSDESYARERAEMADDPNGPLVARVFEIARVDFGRVDYGFYKGRPQIYEINTNPMMHAVSRKAHPNADREEAIRIMRENVMTAFLALPVGVEAGVIDVGEIAGKPDLPVRTLRQP</sequence>
<evidence type="ECO:0000313" key="1">
    <source>
        <dbReference type="EMBL" id="MBT0959241.1"/>
    </source>
</evidence>
<keyword evidence="2" id="KW-1185">Reference proteome</keyword>
<dbReference type="Proteomes" id="UP001315686">
    <property type="component" value="Unassembled WGS sequence"/>
</dbReference>
<gene>
    <name evidence="1" type="ORF">IV417_17775</name>
</gene>
<comment type="caution">
    <text evidence="1">The sequence shown here is derived from an EMBL/GenBank/DDBJ whole genome shotgun (WGS) entry which is preliminary data.</text>
</comment>
<dbReference type="SUPFAM" id="SSF56059">
    <property type="entry name" value="Glutathione synthetase ATP-binding domain-like"/>
    <property type="match status" value="1"/>
</dbReference>
<dbReference type="AlphaFoldDB" id="A0AAP2CVE4"/>
<dbReference type="RefSeq" id="WP_327795476.1">
    <property type="nucleotide sequence ID" value="NZ_JADQAZ010000004.1"/>
</dbReference>
<dbReference type="EMBL" id="JADQAZ010000004">
    <property type="protein sequence ID" value="MBT0959241.1"/>
    <property type="molecule type" value="Genomic_DNA"/>
</dbReference>
<evidence type="ECO:0008006" key="3">
    <source>
        <dbReference type="Google" id="ProtNLM"/>
    </source>
</evidence>
<proteinExistence type="predicted"/>
<reference evidence="1 2" key="1">
    <citation type="journal article" date="2021" name="Arch. Microbiol.">
        <title>Harenicola maris gen. nov., sp. nov. isolated from the Sea of Japan shallow sediments.</title>
        <authorList>
            <person name="Romanenko L.A."/>
            <person name="Kurilenko V.V."/>
            <person name="Chernysheva N.Y."/>
            <person name="Tekutyeva L.A."/>
            <person name="Velansky P.V."/>
            <person name="Svetashev V.I."/>
            <person name="Isaeva M.P."/>
        </authorList>
    </citation>
    <scope>NUCLEOTIDE SEQUENCE [LARGE SCALE GENOMIC DNA]</scope>
    <source>
        <strain evidence="1 2">KMM 3653</strain>
    </source>
</reference>